<dbReference type="EMBL" id="PTQZ01000356">
    <property type="protein sequence ID" value="PQA28167.1"/>
    <property type="molecule type" value="Genomic_DNA"/>
</dbReference>
<keyword evidence="7" id="KW-0653">Protein transport</keyword>
<dbReference type="Gene3D" id="1.10.40.60">
    <property type="entry name" value="EpsJ-like"/>
    <property type="match status" value="2"/>
</dbReference>
<feature type="domain" description="T2SS protein K first SAM-like" evidence="14">
    <location>
        <begin position="105"/>
        <end position="206"/>
    </location>
</feature>
<dbReference type="GO" id="GO:0005886">
    <property type="term" value="C:plasma membrane"/>
    <property type="evidence" value="ECO:0007669"/>
    <property type="project" value="UniProtKB-SubCell"/>
</dbReference>
<dbReference type="PANTHER" id="PTHR38831:SF1">
    <property type="entry name" value="TYPE II SECRETION SYSTEM PROTEIN K-RELATED"/>
    <property type="match status" value="1"/>
</dbReference>
<evidence type="ECO:0000259" key="14">
    <source>
        <dbReference type="Pfam" id="PF21687"/>
    </source>
</evidence>
<dbReference type="PIRSF" id="PIRSF002786">
    <property type="entry name" value="XcpX"/>
    <property type="match status" value="1"/>
</dbReference>
<evidence type="ECO:0000259" key="13">
    <source>
        <dbReference type="Pfam" id="PF03934"/>
    </source>
</evidence>
<keyword evidence="16" id="KW-1185">Reference proteome</keyword>
<dbReference type="RefSeq" id="WP_105193460.1">
    <property type="nucleotide sequence ID" value="NZ_PTQZ01000356.1"/>
</dbReference>
<reference evidence="16" key="1">
    <citation type="submission" date="2018-02" db="EMBL/GenBank/DDBJ databases">
        <title>Genome sequencing of Solimonas sp. HR-BB.</title>
        <authorList>
            <person name="Lee Y."/>
            <person name="Jeon C.O."/>
        </authorList>
    </citation>
    <scope>NUCLEOTIDE SEQUENCE [LARGE SCALE GENOMIC DNA]</scope>
    <source>
        <strain evidence="16">HR-E</strain>
    </source>
</reference>
<dbReference type="InterPro" id="IPR005628">
    <property type="entry name" value="GspK"/>
</dbReference>
<comment type="caution">
    <text evidence="15">The sequence shown here is derived from an EMBL/GenBank/DDBJ whole genome shotgun (WGS) entry which is preliminary data.</text>
</comment>
<name>A0A2P6AQA8_9GAMM</name>
<dbReference type="Proteomes" id="UP000243900">
    <property type="component" value="Unassembled WGS sequence"/>
</dbReference>
<dbReference type="PANTHER" id="PTHR38831">
    <property type="entry name" value="TYPE II SECRETION SYSTEM PROTEIN K"/>
    <property type="match status" value="1"/>
</dbReference>
<dbReference type="OrthoDB" id="5293133at2"/>
<evidence type="ECO:0000256" key="9">
    <source>
        <dbReference type="ARBA" id="ARBA00023136"/>
    </source>
</evidence>
<keyword evidence="6 12" id="KW-0812">Transmembrane</keyword>
<evidence type="ECO:0000256" key="12">
    <source>
        <dbReference type="SAM" id="Phobius"/>
    </source>
</evidence>
<keyword evidence="9 10" id="KW-0472">Membrane</keyword>
<feature type="compositionally biased region" description="Acidic residues" evidence="11">
    <location>
        <begin position="328"/>
        <end position="337"/>
    </location>
</feature>
<dbReference type="GO" id="GO:0009306">
    <property type="term" value="P:protein secretion"/>
    <property type="evidence" value="ECO:0007669"/>
    <property type="project" value="InterPro"/>
</dbReference>
<comment type="subcellular location">
    <subcellularLocation>
        <location evidence="1 10">Cell inner membrane</location>
    </subcellularLocation>
</comment>
<evidence type="ECO:0000313" key="16">
    <source>
        <dbReference type="Proteomes" id="UP000243900"/>
    </source>
</evidence>
<dbReference type="Gene3D" id="3.30.1300.30">
    <property type="entry name" value="GSPII I/J protein-like"/>
    <property type="match status" value="1"/>
</dbReference>
<evidence type="ECO:0000256" key="1">
    <source>
        <dbReference type="ARBA" id="ARBA00004533"/>
    </source>
</evidence>
<feature type="domain" description="T2SS protein K second SAM-like" evidence="13">
    <location>
        <begin position="213"/>
        <end position="275"/>
    </location>
</feature>
<evidence type="ECO:0000313" key="15">
    <source>
        <dbReference type="EMBL" id="PQA28167.1"/>
    </source>
</evidence>
<dbReference type="InterPro" id="IPR049031">
    <property type="entry name" value="T2SSK_SAM-like_1st"/>
</dbReference>
<dbReference type="Pfam" id="PF21687">
    <property type="entry name" value="T2SSK_1st"/>
    <property type="match status" value="1"/>
</dbReference>
<sequence>MTRRSERQRGVALLTMMMIAALAAVLVMAIIDRQARVQRELGGQLLQDQIAEYNRGAAMFAMAALRADAQDGLVVDHPKEYWAQPFPPFPVPGGLIQPALSDAQARFNLNSLVSNGAVSTQALAFYRRLLQHLLLPVELADSLVDWLDSDNLPYSSAGAEDDYYLRQNPAYRAANRSMSTYAELRLVRGYNSEILRQLAPWVTVLPSAAVKMNVNFLSPGLLEAMVPGLPPASAVELLRNRPQQGWKSVSDFLDNPVFNGVSADIRQQLTSLLDVKSAYFELYTKIRFGDRERLQWSLIARRSAGSLEVIANDRNPVWVPDIEPPPESGDEPEGEED</sequence>
<dbReference type="SUPFAM" id="SSF54523">
    <property type="entry name" value="Pili subunits"/>
    <property type="match status" value="1"/>
</dbReference>
<keyword evidence="3 10" id="KW-0813">Transport</keyword>
<evidence type="ECO:0000256" key="4">
    <source>
        <dbReference type="ARBA" id="ARBA00022475"/>
    </source>
</evidence>
<dbReference type="NCBIfam" id="NF037980">
    <property type="entry name" value="T2SS_GspK"/>
    <property type="match status" value="1"/>
</dbReference>
<keyword evidence="5 10" id="KW-0997">Cell inner membrane</keyword>
<protein>
    <recommendedName>
        <fullName evidence="10">Type II secretion system protein K</fullName>
    </recommendedName>
</protein>
<organism evidence="15 16">
    <name type="scientific">Amnimonas aquatica</name>
    <dbReference type="NCBI Taxonomy" id="2094561"/>
    <lineage>
        <taxon>Bacteria</taxon>
        <taxon>Pseudomonadati</taxon>
        <taxon>Pseudomonadota</taxon>
        <taxon>Gammaproteobacteria</taxon>
        <taxon>Moraxellales</taxon>
        <taxon>Moraxellaceae</taxon>
        <taxon>Amnimonas</taxon>
    </lineage>
</organism>
<evidence type="ECO:0000256" key="11">
    <source>
        <dbReference type="SAM" id="MobiDB-lite"/>
    </source>
</evidence>
<feature type="transmembrane region" description="Helical" evidence="12">
    <location>
        <begin position="12"/>
        <end position="31"/>
    </location>
</feature>
<dbReference type="InterPro" id="IPR038072">
    <property type="entry name" value="GspK_central_sf"/>
</dbReference>
<proteinExistence type="inferred from homology"/>
<comment type="similarity">
    <text evidence="2 10">Belongs to the GSP K family.</text>
</comment>
<dbReference type="AlphaFoldDB" id="A0A2P6AQA8"/>
<evidence type="ECO:0000256" key="7">
    <source>
        <dbReference type="ARBA" id="ARBA00022927"/>
    </source>
</evidence>
<evidence type="ECO:0000256" key="3">
    <source>
        <dbReference type="ARBA" id="ARBA00022448"/>
    </source>
</evidence>
<dbReference type="SUPFAM" id="SSF158544">
    <property type="entry name" value="GspK insert domain-like"/>
    <property type="match status" value="2"/>
</dbReference>
<gene>
    <name evidence="15" type="ORF">C5O18_09910</name>
</gene>
<evidence type="ECO:0000256" key="6">
    <source>
        <dbReference type="ARBA" id="ARBA00022692"/>
    </source>
</evidence>
<dbReference type="InterPro" id="IPR049179">
    <property type="entry name" value="T2SSK_SAM-like_2nd"/>
</dbReference>
<evidence type="ECO:0000256" key="10">
    <source>
        <dbReference type="PIRNR" id="PIRNR002786"/>
    </source>
</evidence>
<dbReference type="InterPro" id="IPR045584">
    <property type="entry name" value="Pilin-like"/>
</dbReference>
<dbReference type="Pfam" id="PF03934">
    <property type="entry name" value="T2SSK"/>
    <property type="match status" value="1"/>
</dbReference>
<keyword evidence="8 12" id="KW-1133">Transmembrane helix</keyword>
<evidence type="ECO:0000256" key="2">
    <source>
        <dbReference type="ARBA" id="ARBA00007246"/>
    </source>
</evidence>
<accession>A0A2P6AQA8</accession>
<evidence type="ECO:0000256" key="5">
    <source>
        <dbReference type="ARBA" id="ARBA00022519"/>
    </source>
</evidence>
<evidence type="ECO:0000256" key="8">
    <source>
        <dbReference type="ARBA" id="ARBA00022989"/>
    </source>
</evidence>
<keyword evidence="4 10" id="KW-1003">Cell membrane</keyword>
<feature type="region of interest" description="Disordered" evidence="11">
    <location>
        <begin position="316"/>
        <end position="337"/>
    </location>
</feature>